<dbReference type="EC" id="2.6.1.42" evidence="11"/>
<evidence type="ECO:0000256" key="4">
    <source>
        <dbReference type="ARBA" id="ARBA00022605"/>
    </source>
</evidence>
<dbReference type="Gene3D" id="3.30.470.10">
    <property type="match status" value="1"/>
</dbReference>
<evidence type="ECO:0000256" key="3">
    <source>
        <dbReference type="ARBA" id="ARBA00022576"/>
    </source>
</evidence>
<dbReference type="InterPro" id="IPR018300">
    <property type="entry name" value="Aminotrans_IV_CS"/>
</dbReference>
<dbReference type="Pfam" id="PF01063">
    <property type="entry name" value="Aminotran_4"/>
    <property type="match status" value="1"/>
</dbReference>
<dbReference type="InterPro" id="IPR001544">
    <property type="entry name" value="Aminotrans_IV"/>
</dbReference>
<dbReference type="Gene3D" id="3.20.10.10">
    <property type="entry name" value="D-amino Acid Aminotransferase, subunit A, domain 2"/>
    <property type="match status" value="1"/>
</dbReference>
<evidence type="ECO:0000256" key="9">
    <source>
        <dbReference type="RuleBase" id="RU004106"/>
    </source>
</evidence>
<dbReference type="InterPro" id="IPR043132">
    <property type="entry name" value="BCAT-like_C"/>
</dbReference>
<proteinExistence type="inferred from homology"/>
<evidence type="ECO:0000256" key="8">
    <source>
        <dbReference type="PIRSR" id="PIRSR006468-1"/>
    </source>
</evidence>
<keyword evidence="3 11" id="KW-0032">Aminotransferase</keyword>
<evidence type="ECO:0000313" key="12">
    <source>
        <dbReference type="EMBL" id="KAF4622866.1"/>
    </source>
</evidence>
<keyword evidence="13" id="KW-1185">Reference proteome</keyword>
<dbReference type="AlphaFoldDB" id="A0A8H4R635"/>
<dbReference type="PROSITE" id="PS00770">
    <property type="entry name" value="AA_TRANSFER_CLASS_4"/>
    <property type="match status" value="1"/>
</dbReference>
<dbReference type="NCBIfam" id="NF009897">
    <property type="entry name" value="PRK13357.1"/>
    <property type="match status" value="1"/>
</dbReference>
<dbReference type="InterPro" id="IPR033939">
    <property type="entry name" value="BCAT_family"/>
</dbReference>
<comment type="catalytic activity">
    <reaction evidence="11">
        <text>L-isoleucine + 2-oxoglutarate = (S)-3-methyl-2-oxopentanoate + L-glutamate</text>
        <dbReference type="Rhea" id="RHEA:24801"/>
        <dbReference type="ChEBI" id="CHEBI:16810"/>
        <dbReference type="ChEBI" id="CHEBI:29985"/>
        <dbReference type="ChEBI" id="CHEBI:35146"/>
        <dbReference type="ChEBI" id="CHEBI:58045"/>
        <dbReference type="EC" id="2.6.1.42"/>
    </reaction>
</comment>
<dbReference type="CDD" id="cd01557">
    <property type="entry name" value="BCAT_beta_family"/>
    <property type="match status" value="1"/>
</dbReference>
<comment type="cofactor">
    <cofactor evidence="1 10">
        <name>pyridoxal 5'-phosphate</name>
        <dbReference type="ChEBI" id="CHEBI:597326"/>
    </cofactor>
</comment>
<evidence type="ECO:0000313" key="13">
    <source>
        <dbReference type="Proteomes" id="UP000521872"/>
    </source>
</evidence>
<reference evidence="12 13" key="1">
    <citation type="submission" date="2019-12" db="EMBL/GenBank/DDBJ databases">
        <authorList>
            <person name="Floudas D."/>
            <person name="Bentzer J."/>
            <person name="Ahren D."/>
            <person name="Johansson T."/>
            <person name="Persson P."/>
            <person name="Tunlid A."/>
        </authorList>
    </citation>
    <scope>NUCLEOTIDE SEQUENCE [LARGE SCALE GENOMIC DNA]</scope>
    <source>
        <strain evidence="12 13">CBS 102.39</strain>
    </source>
</reference>
<dbReference type="PANTHER" id="PTHR11825:SF44">
    <property type="entry name" value="BRANCHED-CHAIN-AMINO-ACID AMINOTRANSFERASE"/>
    <property type="match status" value="1"/>
</dbReference>
<organism evidence="12 13">
    <name type="scientific">Agrocybe pediades</name>
    <dbReference type="NCBI Taxonomy" id="84607"/>
    <lineage>
        <taxon>Eukaryota</taxon>
        <taxon>Fungi</taxon>
        <taxon>Dikarya</taxon>
        <taxon>Basidiomycota</taxon>
        <taxon>Agaricomycotina</taxon>
        <taxon>Agaricomycetes</taxon>
        <taxon>Agaricomycetidae</taxon>
        <taxon>Agaricales</taxon>
        <taxon>Agaricineae</taxon>
        <taxon>Strophariaceae</taxon>
        <taxon>Agrocybe</taxon>
    </lineage>
</organism>
<dbReference type="InterPro" id="IPR036038">
    <property type="entry name" value="Aminotransferase-like"/>
</dbReference>
<comment type="similarity">
    <text evidence="2 9">Belongs to the class-IV pyridoxal-phosphate-dependent aminotransferase family.</text>
</comment>
<evidence type="ECO:0000256" key="5">
    <source>
        <dbReference type="ARBA" id="ARBA00022679"/>
    </source>
</evidence>
<comment type="catalytic activity">
    <reaction evidence="11">
        <text>L-valine + 2-oxoglutarate = 3-methyl-2-oxobutanoate + L-glutamate</text>
        <dbReference type="Rhea" id="RHEA:24813"/>
        <dbReference type="ChEBI" id="CHEBI:11851"/>
        <dbReference type="ChEBI" id="CHEBI:16810"/>
        <dbReference type="ChEBI" id="CHEBI:29985"/>
        <dbReference type="ChEBI" id="CHEBI:57762"/>
        <dbReference type="EC" id="2.6.1.42"/>
    </reaction>
</comment>
<evidence type="ECO:0000256" key="11">
    <source>
        <dbReference type="RuleBase" id="RU004517"/>
    </source>
</evidence>
<evidence type="ECO:0000256" key="1">
    <source>
        <dbReference type="ARBA" id="ARBA00001933"/>
    </source>
</evidence>
<evidence type="ECO:0000256" key="7">
    <source>
        <dbReference type="ARBA" id="ARBA00023304"/>
    </source>
</evidence>
<gene>
    <name evidence="12" type="ORF">D9613_001592</name>
</gene>
<evidence type="ECO:0000256" key="2">
    <source>
        <dbReference type="ARBA" id="ARBA00009320"/>
    </source>
</evidence>
<keyword evidence="5 11" id="KW-0808">Transferase</keyword>
<dbReference type="InterPro" id="IPR043131">
    <property type="entry name" value="BCAT-like_N"/>
</dbReference>
<protein>
    <recommendedName>
        <fullName evidence="11">Branched-chain-amino-acid aminotransferase</fullName>
        <ecNumber evidence="11">2.6.1.42</ecNumber>
    </recommendedName>
</protein>
<sequence>MSLAFSRVLRSSKRPSAKWTFSLRTMSSGSTLSDINPSKLVVKRNENPKSLPPSSQLKFGHTFSDHMLTIPWTQESGWGTPQIQPYGPLSLEPSCTVLHYAQTIFEGMKAYKDPEGKIRMFRPDMNMKRMNTSAHRIALPQFDGTALFELIKELVRLDKNWIPTEPGHSLYVRPTLIGTQKAIGVGPPNEALLFVILSPAGPYYPEGFKPIALYGTTEFVRAAPGGTGAFKLGVNYAPGILPQKFAAKQGYAQNLWLHGPEHYLTEVGTMNLFIAFHKEGGGIELATPPLDGMILPGVTRDSVLTLAREHAAGVRPIPGLPKDLTVSERPVTMAEVKEASLTGKLAELFGAGTAAVISPVDRIGYQGEDVHIPTGKDGMGPVSRHIWTELIGRQTGAIPSDWSVVI</sequence>
<dbReference type="Proteomes" id="UP000521872">
    <property type="component" value="Unassembled WGS sequence"/>
</dbReference>
<keyword evidence="4 11" id="KW-0028">Amino-acid biosynthesis</keyword>
<dbReference type="FunFam" id="3.30.470.10:FF:000005">
    <property type="entry name" value="Branched-chain-amino-acid aminotransferase"/>
    <property type="match status" value="1"/>
</dbReference>
<evidence type="ECO:0000256" key="10">
    <source>
        <dbReference type="RuleBase" id="RU004516"/>
    </source>
</evidence>
<keyword evidence="7 11" id="KW-0100">Branched-chain amino acid biosynthesis</keyword>
<dbReference type="NCBIfam" id="TIGR01123">
    <property type="entry name" value="ilvE_II"/>
    <property type="match status" value="1"/>
</dbReference>
<evidence type="ECO:0000256" key="6">
    <source>
        <dbReference type="ARBA" id="ARBA00022898"/>
    </source>
</evidence>
<dbReference type="GO" id="GO:0004084">
    <property type="term" value="F:branched-chain-amino-acid transaminase activity"/>
    <property type="evidence" value="ECO:0007669"/>
    <property type="project" value="UniProtKB-EC"/>
</dbReference>
<dbReference type="GO" id="GO:0005739">
    <property type="term" value="C:mitochondrion"/>
    <property type="evidence" value="ECO:0007669"/>
    <property type="project" value="TreeGrafter"/>
</dbReference>
<dbReference type="SUPFAM" id="SSF56752">
    <property type="entry name" value="D-aminoacid aminotransferase-like PLP-dependent enzymes"/>
    <property type="match status" value="1"/>
</dbReference>
<feature type="modified residue" description="N6-(pyridoxal phosphate)lysine" evidence="8">
    <location>
        <position position="231"/>
    </location>
</feature>
<keyword evidence="6 10" id="KW-0663">Pyridoxal phosphate</keyword>
<dbReference type="PANTHER" id="PTHR11825">
    <property type="entry name" value="SUBGROUP IIII AMINOTRANSFERASE"/>
    <property type="match status" value="1"/>
</dbReference>
<dbReference type="EMBL" id="JAACJL010000001">
    <property type="protein sequence ID" value="KAF4622866.1"/>
    <property type="molecule type" value="Genomic_DNA"/>
</dbReference>
<dbReference type="GO" id="GO:0009098">
    <property type="term" value="P:L-leucine biosynthetic process"/>
    <property type="evidence" value="ECO:0007669"/>
    <property type="project" value="TreeGrafter"/>
</dbReference>
<comment type="caution">
    <text evidence="12">The sequence shown here is derived from an EMBL/GenBank/DDBJ whole genome shotgun (WGS) entry which is preliminary data.</text>
</comment>
<name>A0A8H4R635_9AGAR</name>
<dbReference type="GO" id="GO:0009099">
    <property type="term" value="P:L-valine biosynthetic process"/>
    <property type="evidence" value="ECO:0007669"/>
    <property type="project" value="TreeGrafter"/>
</dbReference>
<accession>A0A8H4R635</accession>
<dbReference type="InterPro" id="IPR005786">
    <property type="entry name" value="B_amino_transII"/>
</dbReference>
<comment type="catalytic activity">
    <reaction evidence="11">
        <text>L-leucine + 2-oxoglutarate = 4-methyl-2-oxopentanoate + L-glutamate</text>
        <dbReference type="Rhea" id="RHEA:18321"/>
        <dbReference type="ChEBI" id="CHEBI:16810"/>
        <dbReference type="ChEBI" id="CHEBI:17865"/>
        <dbReference type="ChEBI" id="CHEBI:29985"/>
        <dbReference type="ChEBI" id="CHEBI:57427"/>
        <dbReference type="EC" id="2.6.1.42"/>
    </reaction>
</comment>
<dbReference type="PIRSF" id="PIRSF006468">
    <property type="entry name" value="BCAT1"/>
    <property type="match status" value="1"/>
</dbReference>
<dbReference type="FunFam" id="3.20.10.10:FF:000004">
    <property type="entry name" value="Branched-chain-amino-acid aminotransferase"/>
    <property type="match status" value="1"/>
</dbReference>